<dbReference type="GO" id="GO:0005737">
    <property type="term" value="C:cytoplasm"/>
    <property type="evidence" value="ECO:0007669"/>
    <property type="project" value="TreeGrafter"/>
</dbReference>
<dbReference type="GO" id="GO:0016757">
    <property type="term" value="F:glycosyltransferase activity"/>
    <property type="evidence" value="ECO:0007669"/>
    <property type="project" value="UniProtKB-UniRule"/>
</dbReference>
<keyword evidence="7" id="KW-0472">Membrane</keyword>
<dbReference type="GO" id="GO:0016020">
    <property type="term" value="C:membrane"/>
    <property type="evidence" value="ECO:0007669"/>
    <property type="project" value="UniProtKB-SubCell"/>
</dbReference>
<comment type="subcellular location">
    <subcellularLocation>
        <location evidence="1">Membrane</location>
        <topology evidence="1">Single-pass membrane protein</topology>
    </subcellularLocation>
</comment>
<keyword evidence="3 8" id="KW-0328">Glycosyltransferase</keyword>
<keyword evidence="6" id="KW-1133">Transmembrane helix</keyword>
<evidence type="ECO:0000256" key="8">
    <source>
        <dbReference type="RuleBase" id="RU366017"/>
    </source>
</evidence>
<evidence type="ECO:0000256" key="6">
    <source>
        <dbReference type="ARBA" id="ARBA00022989"/>
    </source>
</evidence>
<dbReference type="InterPro" id="IPR008166">
    <property type="entry name" value="Glyco_transf_92"/>
</dbReference>
<comment type="similarity">
    <text evidence="2 8">Belongs to the glycosyltransferase 92 family.</text>
</comment>
<evidence type="ECO:0000256" key="1">
    <source>
        <dbReference type="ARBA" id="ARBA00004167"/>
    </source>
</evidence>
<evidence type="ECO:0000313" key="9">
    <source>
        <dbReference type="EMBL" id="KAH8372174.1"/>
    </source>
</evidence>
<feature type="non-terminal residue" evidence="9">
    <location>
        <position position="458"/>
    </location>
</feature>
<comment type="caution">
    <text evidence="9">The sequence shown here is derived from an EMBL/GenBank/DDBJ whole genome shotgun (WGS) entry which is preliminary data.</text>
</comment>
<keyword evidence="10" id="KW-1185">Reference proteome</keyword>
<dbReference type="EMBL" id="JAJJHW010002585">
    <property type="protein sequence ID" value="KAH8372174.1"/>
    <property type="molecule type" value="Genomic_DNA"/>
</dbReference>
<keyword evidence="5" id="KW-0812">Transmembrane</keyword>
<accession>A0AAD4K230</accession>
<name>A0AAD4K230_9MUSC</name>
<dbReference type="Proteomes" id="UP001200034">
    <property type="component" value="Unassembled WGS sequence"/>
</dbReference>
<gene>
    <name evidence="9" type="ORF">KR093_010393</name>
</gene>
<keyword evidence="4 8" id="KW-0808">Transferase</keyword>
<evidence type="ECO:0000256" key="7">
    <source>
        <dbReference type="ARBA" id="ARBA00023136"/>
    </source>
</evidence>
<dbReference type="Pfam" id="PF01697">
    <property type="entry name" value="Glyco_transf_92"/>
    <property type="match status" value="1"/>
</dbReference>
<evidence type="ECO:0000256" key="5">
    <source>
        <dbReference type="ARBA" id="ARBA00022692"/>
    </source>
</evidence>
<proteinExistence type="inferred from homology"/>
<dbReference type="PANTHER" id="PTHR21461">
    <property type="entry name" value="GLYCOSYLTRANSFERASE FAMILY 92 PROTEIN"/>
    <property type="match status" value="1"/>
</dbReference>
<evidence type="ECO:0000256" key="3">
    <source>
        <dbReference type="ARBA" id="ARBA00022676"/>
    </source>
</evidence>
<dbReference type="EC" id="2.4.1.-" evidence="8"/>
<protein>
    <recommendedName>
        <fullName evidence="8">Glycosyltransferase family 92 protein</fullName>
        <ecNumber evidence="8">2.4.1.-</ecNumber>
    </recommendedName>
</protein>
<evidence type="ECO:0000313" key="10">
    <source>
        <dbReference type="Proteomes" id="UP001200034"/>
    </source>
</evidence>
<evidence type="ECO:0000256" key="4">
    <source>
        <dbReference type="ARBA" id="ARBA00022679"/>
    </source>
</evidence>
<dbReference type="PANTHER" id="PTHR21461:SF83">
    <property type="entry name" value="GLYCOSYLTRANSFERASE FAMILY 92 PROTEIN"/>
    <property type="match status" value="1"/>
</dbReference>
<feature type="non-terminal residue" evidence="9">
    <location>
        <position position="1"/>
    </location>
</feature>
<reference evidence="9" key="1">
    <citation type="journal article" date="2021" name="Mol. Ecol. Resour.">
        <title>Phylogenomic analyses of the genus Drosophila reveals genomic signals of climate adaptation.</title>
        <authorList>
            <person name="Li F."/>
            <person name="Rane R.V."/>
            <person name="Luria V."/>
            <person name="Xiong Z."/>
            <person name="Chen J."/>
            <person name="Li Z."/>
            <person name="Catullo R.A."/>
            <person name="Griffin P.C."/>
            <person name="Schiffer M."/>
            <person name="Pearce S."/>
            <person name="Lee S.F."/>
            <person name="McElroy K."/>
            <person name="Stocker A."/>
            <person name="Shirriffs J."/>
            <person name="Cockerell F."/>
            <person name="Coppin C."/>
            <person name="Sgro C.M."/>
            <person name="Karger A."/>
            <person name="Cain J.W."/>
            <person name="Weber J.A."/>
            <person name="Santpere G."/>
            <person name="Kirschner M.W."/>
            <person name="Hoffmann A.A."/>
            <person name="Oakeshott J.G."/>
            <person name="Zhang G."/>
        </authorList>
    </citation>
    <scope>NUCLEOTIDE SEQUENCE</scope>
    <source>
        <strain evidence="9">BGI-SZ-2011g</strain>
    </source>
</reference>
<evidence type="ECO:0000256" key="2">
    <source>
        <dbReference type="ARBA" id="ARBA00007647"/>
    </source>
</evidence>
<organism evidence="9 10">
    <name type="scientific">Drosophila rubida</name>
    <dbReference type="NCBI Taxonomy" id="30044"/>
    <lineage>
        <taxon>Eukaryota</taxon>
        <taxon>Metazoa</taxon>
        <taxon>Ecdysozoa</taxon>
        <taxon>Arthropoda</taxon>
        <taxon>Hexapoda</taxon>
        <taxon>Insecta</taxon>
        <taxon>Pterygota</taxon>
        <taxon>Neoptera</taxon>
        <taxon>Endopterygota</taxon>
        <taxon>Diptera</taxon>
        <taxon>Brachycera</taxon>
        <taxon>Muscomorpha</taxon>
        <taxon>Ephydroidea</taxon>
        <taxon>Drosophilidae</taxon>
        <taxon>Drosophila</taxon>
    </lineage>
</organism>
<dbReference type="AlphaFoldDB" id="A0AAD4K230"/>
<sequence length="458" mass="53260">PSLEELVLKMEVELPEVDFSFWYRTANPQSYKMNKSCAQYPDPFDLQLHNFYWQTLVNGNVTFQLYAAYLDKRAAVESPRGVVRILATANQIGNEFPATHCQLWYADHQEPILVLISEYISVWPRVWNIKPLLSYPHLLSCPIPDELPFQLHDATPRTVSLTAQVCDRASNSLRVHYNLQAVPNTINSQASESTLSFGVCIKAFQFPFVDVSQRLIEWFELQRLLGTSRIYAYEYDVLPAVQRVLDYYQSTGYLELRPLTMANGAPSLRHYLHSLIQNRLLVKRLNELIPFNDCFYRNMYRHDYMVNVDVDEVIMPLGELHNWQQVADAVLQNKTSKCPNGYNAMCFTNSQFSDHNDPDELFFLQNTMRLRNYSAQNQAIKCFHNARYSLTLHNHYTLQTLPGSCTFQFVDTSLAHMQHYFRKIKNATLREMVEDHSIAKYATELRAAVRQVLIKLDE</sequence>